<dbReference type="Proteomes" id="UP000019591">
    <property type="component" value="Plasmid EAL2_808p"/>
</dbReference>
<dbReference type="RefSeq" id="WP_025436986.1">
    <property type="nucleotide sequence ID" value="NZ_CP007453.1"/>
</dbReference>
<protein>
    <submittedName>
        <fullName evidence="3">YpuA</fullName>
    </submittedName>
</protein>
<evidence type="ECO:0000256" key="1">
    <source>
        <dbReference type="SAM" id="Coils"/>
    </source>
</evidence>
<feature type="signal peptide" evidence="2">
    <location>
        <begin position="1"/>
        <end position="21"/>
    </location>
</feature>
<feature type="coiled-coil region" evidence="1">
    <location>
        <begin position="238"/>
        <end position="265"/>
    </location>
</feature>
<dbReference type="PATRIC" id="fig|1286171.3.peg.2826"/>
<keyword evidence="1" id="KW-0175">Coiled coil</keyword>
<keyword evidence="4" id="KW-1185">Reference proteome</keyword>
<dbReference type="KEGG" id="eac:EAL2_808p06420"/>
<proteinExistence type="predicted"/>
<gene>
    <name evidence="3" type="primary">ypuA</name>
    <name evidence="3" type="ORF">EAL2_808p06420</name>
</gene>
<sequence length="283" mass="30760">MKKVALVAALMLAFTTIFASADSFKTVSIGADLSEQQKQKMLDVFGVSEEDALFVTVTNDEERSYLSGIAPEPMIGSKAISCSYVEPQGEGSGLQVMVKNLTWVTEDMIANSLATAGVKDAKVVAAAPFSVSGTAALTGIMVGFEKATGEKLDVDAKDAANREMVTTGELGEELGKDNAVKLMNEIKQEVIKNNLSSPDDIRTIIQKVADHYGVTLSEDQINQIIDVMQRISKLDIDINDISNQLKNMGDKLQTLIEESEETRNMLQQVLDMLSGLISKLKFW</sequence>
<dbReference type="OrthoDB" id="9810153at2"/>
<evidence type="ECO:0000256" key="2">
    <source>
        <dbReference type="SAM" id="SignalP"/>
    </source>
</evidence>
<dbReference type="HOGENOM" id="CLU_050671_0_1_9"/>
<dbReference type="AlphaFoldDB" id="W8TBF0"/>
<reference evidence="3 4" key="1">
    <citation type="journal article" date="2014" name="Genome Announc.">
        <title>Complete Genome Sequence of Amino Acid-Utilizing Eubacterium acidaminophilum al-2 (DSM 3953).</title>
        <authorList>
            <person name="Poehlein A."/>
            <person name="Andreesen J.R."/>
            <person name="Daniel R."/>
        </authorList>
    </citation>
    <scope>NUCLEOTIDE SEQUENCE [LARGE SCALE GENOMIC DNA]</scope>
    <source>
        <strain evidence="3 4">DSM 3953</strain>
        <plasmid evidence="4">Plasmid EAL2_808p</plasmid>
    </source>
</reference>
<keyword evidence="2" id="KW-0732">Signal</keyword>
<dbReference type="EMBL" id="CP007453">
    <property type="protein sequence ID" value="AHM58145.1"/>
    <property type="molecule type" value="Genomic_DNA"/>
</dbReference>
<dbReference type="InterPro" id="IPR009343">
    <property type="entry name" value="DUF1002"/>
</dbReference>
<evidence type="ECO:0000313" key="3">
    <source>
        <dbReference type="EMBL" id="AHM58145.1"/>
    </source>
</evidence>
<name>W8TBF0_PEPAC</name>
<accession>W8TBF0</accession>
<geneLocation type="plasmid" evidence="3 4">
    <name>EAL2_808p</name>
</geneLocation>
<dbReference type="Pfam" id="PF06207">
    <property type="entry name" value="DUF1002"/>
    <property type="match status" value="1"/>
</dbReference>
<evidence type="ECO:0000313" key="4">
    <source>
        <dbReference type="Proteomes" id="UP000019591"/>
    </source>
</evidence>
<keyword evidence="3" id="KW-0614">Plasmid</keyword>
<organism evidence="3 4">
    <name type="scientific">Peptoclostridium acidaminophilum DSM 3953</name>
    <dbReference type="NCBI Taxonomy" id="1286171"/>
    <lineage>
        <taxon>Bacteria</taxon>
        <taxon>Bacillati</taxon>
        <taxon>Bacillota</taxon>
        <taxon>Clostridia</taxon>
        <taxon>Peptostreptococcales</taxon>
        <taxon>Peptoclostridiaceae</taxon>
        <taxon>Peptoclostridium</taxon>
    </lineage>
</organism>
<dbReference type="eggNOG" id="COG4086">
    <property type="taxonomic scope" value="Bacteria"/>
</dbReference>
<feature type="chain" id="PRO_5004914651" evidence="2">
    <location>
        <begin position="22"/>
        <end position="283"/>
    </location>
</feature>